<dbReference type="EMBL" id="CT573073">
    <property type="protein sequence ID" value="CAJ71622.1"/>
    <property type="molecule type" value="Genomic_DNA"/>
</dbReference>
<dbReference type="AlphaFoldDB" id="Q1PWL1"/>
<keyword evidence="1" id="KW-0812">Transmembrane</keyword>
<evidence type="ECO:0000313" key="2">
    <source>
        <dbReference type="EMBL" id="CAJ71622.1"/>
    </source>
</evidence>
<gene>
    <name evidence="2" type="ORF">kustc0877</name>
</gene>
<reference evidence="2" key="2">
    <citation type="submission" date="2006-01" db="EMBL/GenBank/DDBJ databases">
        <authorList>
            <person name="Genoscope"/>
        </authorList>
    </citation>
    <scope>NUCLEOTIDE SEQUENCE</scope>
</reference>
<name>Q1PWL1_KUEST</name>
<evidence type="ECO:0000256" key="1">
    <source>
        <dbReference type="SAM" id="Phobius"/>
    </source>
</evidence>
<keyword evidence="1" id="KW-0472">Membrane</keyword>
<accession>Q1PWL1</accession>
<proteinExistence type="predicted"/>
<keyword evidence="1" id="KW-1133">Transmembrane helix</keyword>
<feature type="transmembrane region" description="Helical" evidence="1">
    <location>
        <begin position="29"/>
        <end position="49"/>
    </location>
</feature>
<organism evidence="2">
    <name type="scientific">Kuenenia stuttgartiensis</name>
    <dbReference type="NCBI Taxonomy" id="174633"/>
    <lineage>
        <taxon>Bacteria</taxon>
        <taxon>Pseudomonadati</taxon>
        <taxon>Planctomycetota</taxon>
        <taxon>Candidatus Brocadiia</taxon>
        <taxon>Candidatus Brocadiales</taxon>
        <taxon>Candidatus Brocadiaceae</taxon>
        <taxon>Candidatus Kuenenia</taxon>
    </lineage>
</organism>
<sequence>MEKYCMDSGINDNLAKGEKHTESVLSSLYNFWTIIGAVFLAMVIVLFVFNYSLLKQHATIHHDLENMSSMLERYALSKITYNSKWIQAKEAETDKYNEEIEKCRALIHRMDSQLETFFLKNIPGKGIVKIEDEALWRQEYLKKVSRLFAKLEESTIGFHGSALPFYDWGTTIPTWDEILPEQKRFWILEALVNALLKNTGVINLEKISFKTAPNNKDDTHLPIYSTIPLTISLALEAERLPFLLNDLLTASIPFVIENINIESTGKKTVGINYRKNDGNPIENQDTLAAMPTISILIDAYVIDFKT</sequence>
<protein>
    <submittedName>
        <fullName evidence="2">Hypothetical proetein</fullName>
    </submittedName>
</protein>
<reference evidence="2" key="1">
    <citation type="journal article" date="2006" name="Nature">
        <title>Deciphering the evolution and metabolism of an anammox bacterium from a community genome.</title>
        <authorList>
            <person name="Strous M."/>
            <person name="Pelletier E."/>
            <person name="Mangenot S."/>
            <person name="Rattei T."/>
            <person name="Lehner A."/>
            <person name="Taylor M.W."/>
            <person name="Horn M."/>
            <person name="Daims H."/>
            <person name="Bartol-Mavel D."/>
            <person name="Wincker P."/>
            <person name="Barbe V."/>
            <person name="Fonknechten N."/>
            <person name="Vallenet D."/>
            <person name="Segurens B."/>
            <person name="Schenowitz-Truong C."/>
            <person name="Medigue C."/>
            <person name="Collingro A."/>
            <person name="Snel B."/>
            <person name="Dutilh B.E."/>
            <person name="OpDenCamp H.J.M."/>
            <person name="vanDerDrift C."/>
            <person name="Cirpus I."/>
            <person name="vanDePas-Schoonen K.T."/>
            <person name="Harhangi H.R."/>
            <person name="vanNiftrik L."/>
            <person name="Schmid M."/>
            <person name="Keltjens J."/>
            <person name="vanDeVossenberg J."/>
            <person name="Kartal B."/>
            <person name="Meier H."/>
            <person name="Frishman D."/>
            <person name="Huynen M.A."/>
            <person name="Mewes H."/>
            <person name="Weissenbach J."/>
            <person name="Jetten M.S.M."/>
            <person name="Wagner M."/>
            <person name="LePaslier D."/>
        </authorList>
    </citation>
    <scope>NUCLEOTIDE SEQUENCE</scope>
</reference>